<evidence type="ECO:0000256" key="4">
    <source>
        <dbReference type="ARBA" id="ARBA00022692"/>
    </source>
</evidence>
<reference evidence="8" key="1">
    <citation type="submission" date="2019-08" db="EMBL/GenBank/DDBJ databases">
        <authorList>
            <person name="Kucharzyk K."/>
            <person name="Murdoch R.W."/>
            <person name="Higgins S."/>
            <person name="Loffler F."/>
        </authorList>
    </citation>
    <scope>NUCLEOTIDE SEQUENCE</scope>
</reference>
<dbReference type="PROSITE" id="PS50283">
    <property type="entry name" value="NA_SOLUT_SYMP_3"/>
    <property type="match status" value="1"/>
</dbReference>
<keyword evidence="3" id="KW-0813">Transport</keyword>
<dbReference type="GO" id="GO:0005886">
    <property type="term" value="C:plasma membrane"/>
    <property type="evidence" value="ECO:0007669"/>
    <property type="project" value="TreeGrafter"/>
</dbReference>
<comment type="subcellular location">
    <subcellularLocation>
        <location evidence="1">Membrane</location>
        <topology evidence="1">Multi-pass membrane protein</topology>
    </subcellularLocation>
</comment>
<dbReference type="EMBL" id="VSSQ01010547">
    <property type="protein sequence ID" value="MPM44619.1"/>
    <property type="molecule type" value="Genomic_DNA"/>
</dbReference>
<evidence type="ECO:0000256" key="5">
    <source>
        <dbReference type="ARBA" id="ARBA00022989"/>
    </source>
</evidence>
<feature type="transmembrane region" description="Helical" evidence="7">
    <location>
        <begin position="195"/>
        <end position="214"/>
    </location>
</feature>
<accession>A0A644ZUD3</accession>
<gene>
    <name evidence="8" type="ORF">SDC9_91298</name>
</gene>
<keyword evidence="5 7" id="KW-1133">Transmembrane helix</keyword>
<sequence>MQSIIQISLGAKDAATARKGFVWGGILMVPVGFMSALLGICAKAAYPTANAALALPQVIVGLQPILAGLTLAALWAADVSTACNLLLSAGTLFSKDIYKRYINPACDESKQLSVMRMSVVFSGLVTVGMAMMVSGILNTIMMGLSLTAAFSIIVIVALFFPKYACKAAGFNTMLVGLVLLVAWQLVPAIRVFPHVIYLEWVACTLTYVVTAIVAPEKKALPVVCPEEETA</sequence>
<organism evidence="8">
    <name type="scientific">bioreactor metagenome</name>
    <dbReference type="NCBI Taxonomy" id="1076179"/>
    <lineage>
        <taxon>unclassified sequences</taxon>
        <taxon>metagenomes</taxon>
        <taxon>ecological metagenomes</taxon>
    </lineage>
</organism>
<dbReference type="InterPro" id="IPR050277">
    <property type="entry name" value="Sodium:Solute_Symporter"/>
</dbReference>
<dbReference type="AlphaFoldDB" id="A0A644ZUD3"/>
<dbReference type="Gene3D" id="1.20.1730.10">
    <property type="entry name" value="Sodium/glucose cotransporter"/>
    <property type="match status" value="1"/>
</dbReference>
<feature type="transmembrane region" description="Helical" evidence="7">
    <location>
        <begin position="140"/>
        <end position="160"/>
    </location>
</feature>
<feature type="transmembrane region" description="Helical" evidence="7">
    <location>
        <begin position="167"/>
        <end position="189"/>
    </location>
</feature>
<dbReference type="PANTHER" id="PTHR48086:SF7">
    <property type="entry name" value="SODIUM-SOLUTE SYMPORTER-RELATED"/>
    <property type="match status" value="1"/>
</dbReference>
<feature type="transmembrane region" description="Helical" evidence="7">
    <location>
        <begin position="21"/>
        <end position="45"/>
    </location>
</feature>
<comment type="caution">
    <text evidence="8">The sequence shown here is derived from an EMBL/GenBank/DDBJ whole genome shotgun (WGS) entry which is preliminary data.</text>
</comment>
<feature type="transmembrane region" description="Helical" evidence="7">
    <location>
        <begin position="65"/>
        <end position="93"/>
    </location>
</feature>
<dbReference type="InterPro" id="IPR001734">
    <property type="entry name" value="Na/solute_symporter"/>
</dbReference>
<evidence type="ECO:0000256" key="7">
    <source>
        <dbReference type="SAM" id="Phobius"/>
    </source>
</evidence>
<name>A0A644ZUD3_9ZZZZ</name>
<evidence type="ECO:0000256" key="1">
    <source>
        <dbReference type="ARBA" id="ARBA00004141"/>
    </source>
</evidence>
<evidence type="ECO:0000256" key="2">
    <source>
        <dbReference type="ARBA" id="ARBA00006434"/>
    </source>
</evidence>
<dbReference type="InterPro" id="IPR038377">
    <property type="entry name" value="Na/Glc_symporter_sf"/>
</dbReference>
<evidence type="ECO:0000256" key="6">
    <source>
        <dbReference type="ARBA" id="ARBA00023136"/>
    </source>
</evidence>
<feature type="transmembrane region" description="Helical" evidence="7">
    <location>
        <begin position="114"/>
        <end position="134"/>
    </location>
</feature>
<keyword evidence="6 7" id="KW-0472">Membrane</keyword>
<protein>
    <submittedName>
        <fullName evidence="8">Uncharacterized protein</fullName>
    </submittedName>
</protein>
<evidence type="ECO:0000313" key="8">
    <source>
        <dbReference type="EMBL" id="MPM44619.1"/>
    </source>
</evidence>
<dbReference type="PANTHER" id="PTHR48086">
    <property type="entry name" value="SODIUM/PROLINE SYMPORTER-RELATED"/>
    <property type="match status" value="1"/>
</dbReference>
<comment type="similarity">
    <text evidence="2">Belongs to the sodium:solute symporter (SSF) (TC 2.A.21) family.</text>
</comment>
<dbReference type="Pfam" id="PF00474">
    <property type="entry name" value="SSF"/>
    <property type="match status" value="1"/>
</dbReference>
<keyword evidence="4 7" id="KW-0812">Transmembrane</keyword>
<dbReference type="GO" id="GO:0022857">
    <property type="term" value="F:transmembrane transporter activity"/>
    <property type="evidence" value="ECO:0007669"/>
    <property type="project" value="InterPro"/>
</dbReference>
<proteinExistence type="inferred from homology"/>
<evidence type="ECO:0000256" key="3">
    <source>
        <dbReference type="ARBA" id="ARBA00022448"/>
    </source>
</evidence>